<evidence type="ECO:0000313" key="2">
    <source>
        <dbReference type="Proteomes" id="UP000000768"/>
    </source>
</evidence>
<dbReference type="EMBL" id="CM000769">
    <property type="protein sequence ID" value="KXG19809.1"/>
    <property type="molecule type" value="Genomic_DNA"/>
</dbReference>
<reference evidence="1 2" key="1">
    <citation type="journal article" date="2009" name="Nature">
        <title>The Sorghum bicolor genome and the diversification of grasses.</title>
        <authorList>
            <person name="Paterson A.H."/>
            <person name="Bowers J.E."/>
            <person name="Bruggmann R."/>
            <person name="Dubchak I."/>
            <person name="Grimwood J."/>
            <person name="Gundlach H."/>
            <person name="Haberer G."/>
            <person name="Hellsten U."/>
            <person name="Mitros T."/>
            <person name="Poliakov A."/>
            <person name="Schmutz J."/>
            <person name="Spannagl M."/>
            <person name="Tang H."/>
            <person name="Wang X."/>
            <person name="Wicker T."/>
            <person name="Bharti A.K."/>
            <person name="Chapman J."/>
            <person name="Feltus F.A."/>
            <person name="Gowik U."/>
            <person name="Grigoriev I.V."/>
            <person name="Lyons E."/>
            <person name="Maher C.A."/>
            <person name="Martis M."/>
            <person name="Narechania A."/>
            <person name="Otillar R.P."/>
            <person name="Penning B.W."/>
            <person name="Salamov A.A."/>
            <person name="Wang Y."/>
            <person name="Zhang L."/>
            <person name="Carpita N.C."/>
            <person name="Freeling M."/>
            <person name="Gingle A.R."/>
            <person name="Hash C.T."/>
            <person name="Keller B."/>
            <person name="Klein P."/>
            <person name="Kresovich S."/>
            <person name="McCann M.C."/>
            <person name="Ming R."/>
            <person name="Peterson D.G."/>
            <person name="Mehboob-ur-Rahman"/>
            <person name="Ware D."/>
            <person name="Westhoff P."/>
            <person name="Mayer K.F."/>
            <person name="Messing J."/>
            <person name="Rokhsar D.S."/>
        </authorList>
    </citation>
    <scope>NUCLEOTIDE SEQUENCE [LARGE SCALE GENOMIC DNA]</scope>
    <source>
        <strain evidence="2">cv. BTx623</strain>
    </source>
</reference>
<sequence length="77" mass="9133">MFTNKNRQSYNHYELKYVKCRTSSRQVTTISKFSKGISVFISELIRHYELNLQHGDHKKVSKFSYSFFHSIIEPSGK</sequence>
<accession>A0A194YIL0</accession>
<evidence type="ECO:0000313" key="1">
    <source>
        <dbReference type="EMBL" id="KXG19809.1"/>
    </source>
</evidence>
<organism evidence="1 2">
    <name type="scientific">Sorghum bicolor</name>
    <name type="common">Sorghum</name>
    <name type="synonym">Sorghum vulgare</name>
    <dbReference type="NCBI Taxonomy" id="4558"/>
    <lineage>
        <taxon>Eukaryota</taxon>
        <taxon>Viridiplantae</taxon>
        <taxon>Streptophyta</taxon>
        <taxon>Embryophyta</taxon>
        <taxon>Tracheophyta</taxon>
        <taxon>Spermatophyta</taxon>
        <taxon>Magnoliopsida</taxon>
        <taxon>Liliopsida</taxon>
        <taxon>Poales</taxon>
        <taxon>Poaceae</taxon>
        <taxon>PACMAD clade</taxon>
        <taxon>Panicoideae</taxon>
        <taxon>Andropogonodae</taxon>
        <taxon>Andropogoneae</taxon>
        <taxon>Sorghinae</taxon>
        <taxon>Sorghum</taxon>
    </lineage>
</organism>
<proteinExistence type="predicted"/>
<dbReference type="Proteomes" id="UP000000768">
    <property type="component" value="Chromosome 10"/>
</dbReference>
<name>A0A194YIL0_SORBI</name>
<dbReference type="AlphaFoldDB" id="A0A194YIL0"/>
<keyword evidence="2" id="KW-1185">Reference proteome</keyword>
<gene>
    <name evidence="1" type="ORF">SORBI_3010G119700</name>
</gene>
<dbReference type="InParanoid" id="A0A194YIL0"/>
<reference evidence="2" key="2">
    <citation type="journal article" date="2018" name="Plant J.">
        <title>The Sorghum bicolor reference genome: improved assembly, gene annotations, a transcriptome atlas, and signatures of genome organization.</title>
        <authorList>
            <person name="McCormick R.F."/>
            <person name="Truong S.K."/>
            <person name="Sreedasyam A."/>
            <person name="Jenkins J."/>
            <person name="Shu S."/>
            <person name="Sims D."/>
            <person name="Kennedy M."/>
            <person name="Amirebrahimi M."/>
            <person name="Weers B.D."/>
            <person name="McKinley B."/>
            <person name="Mattison A."/>
            <person name="Morishige D.T."/>
            <person name="Grimwood J."/>
            <person name="Schmutz J."/>
            <person name="Mullet J.E."/>
        </authorList>
    </citation>
    <scope>NUCLEOTIDE SEQUENCE [LARGE SCALE GENOMIC DNA]</scope>
    <source>
        <strain evidence="2">cv. BTx623</strain>
    </source>
</reference>
<protein>
    <submittedName>
        <fullName evidence="1">Uncharacterized protein</fullName>
    </submittedName>
</protein>
<dbReference type="Gramene" id="KXG19809">
    <property type="protein sequence ID" value="KXG19809"/>
    <property type="gene ID" value="SORBI_3010G119700"/>
</dbReference>